<dbReference type="InterPro" id="IPR058649">
    <property type="entry name" value="CzcB_C"/>
</dbReference>
<feature type="domain" description="CusB-like three alpha-helical bundle" evidence="5">
    <location>
        <begin position="173"/>
        <end position="220"/>
    </location>
</feature>
<dbReference type="Pfam" id="PF19335">
    <property type="entry name" value="HMBD"/>
    <property type="match status" value="1"/>
</dbReference>
<dbReference type="Gene3D" id="2.40.30.170">
    <property type="match status" value="1"/>
</dbReference>
<dbReference type="EMBL" id="WTYA01000012">
    <property type="protein sequence ID" value="MXP29847.1"/>
    <property type="molecule type" value="Genomic_DNA"/>
</dbReference>
<dbReference type="Gene3D" id="2.40.420.20">
    <property type="match status" value="1"/>
</dbReference>
<feature type="region of interest" description="Disordered" evidence="3">
    <location>
        <begin position="418"/>
        <end position="443"/>
    </location>
</feature>
<dbReference type="OrthoDB" id="9806939at2"/>
<keyword evidence="10" id="KW-1185">Reference proteome</keyword>
<evidence type="ECO:0000313" key="9">
    <source>
        <dbReference type="EMBL" id="MXP29847.1"/>
    </source>
</evidence>
<dbReference type="Pfam" id="PF25869">
    <property type="entry name" value="3HB_CusB"/>
    <property type="match status" value="1"/>
</dbReference>
<proteinExistence type="inferred from homology"/>
<dbReference type="Gene3D" id="6.10.140.730">
    <property type="match status" value="1"/>
</dbReference>
<dbReference type="InterPro" id="IPR006143">
    <property type="entry name" value="RND_pump_MFP"/>
</dbReference>
<dbReference type="Pfam" id="PF25975">
    <property type="entry name" value="CzcB_C"/>
    <property type="match status" value="1"/>
</dbReference>
<dbReference type="GO" id="GO:0016020">
    <property type="term" value="C:membrane"/>
    <property type="evidence" value="ECO:0007669"/>
    <property type="project" value="InterPro"/>
</dbReference>
<dbReference type="GO" id="GO:0046914">
    <property type="term" value="F:transition metal ion binding"/>
    <property type="evidence" value="ECO:0007669"/>
    <property type="project" value="TreeGrafter"/>
</dbReference>
<name>A0A845AKA3_9SPHN</name>
<feature type="domain" description="CusB-like barrel-sandwich hybrid" evidence="6">
    <location>
        <begin position="137"/>
        <end position="253"/>
    </location>
</feature>
<dbReference type="InterPro" id="IPR045800">
    <property type="entry name" value="HMBD"/>
</dbReference>
<protein>
    <submittedName>
        <fullName evidence="9">Efflux RND transporter periplasmic adaptor subunit</fullName>
    </submittedName>
</protein>
<evidence type="ECO:0000259" key="5">
    <source>
        <dbReference type="Pfam" id="PF25869"/>
    </source>
</evidence>
<dbReference type="GO" id="GO:0060003">
    <property type="term" value="P:copper ion export"/>
    <property type="evidence" value="ECO:0007669"/>
    <property type="project" value="TreeGrafter"/>
</dbReference>
<dbReference type="Proteomes" id="UP000439780">
    <property type="component" value="Unassembled WGS sequence"/>
</dbReference>
<dbReference type="InterPro" id="IPR051909">
    <property type="entry name" value="MFP_Cation_Efflux"/>
</dbReference>
<evidence type="ECO:0000313" key="10">
    <source>
        <dbReference type="Proteomes" id="UP000439780"/>
    </source>
</evidence>
<sequence length="509" mass="53385">MKAAWQRLTPRQKSYTLAAGIALVSLGAGYGLATLGQEPGGNSGGGKAAAESGCEQVAYWYDPMKPDQHFDKPGKSPFMDMQLVAKCTGGDAASAGGVSIDPTLVQNFGVRTAQAEIGVLEPETNVTGTLAYNARQVSIVQPRASGFVQRTYGLAPDDIIRQGTPLVDLLIPEWGGAQREYLAVAATGDEALTRAARERMRLLGMPDGVISSVARSGSPRSTITITAPSSGAVTMLGVRSGMSVSAGQTLAEITGLNPIWLEAAVPEILAGDVHVGQPLSATLTAFPGEKFAGRITAILPSAQAQSRTLTVRAELRNPDLRLRPGMFAQVSLSPARREAVLIPSEAVIRTGERALVMLAQRGGGYRPAEIRIGREANGRTEVLAGLAPGEKVITSGQFLLDSEASLAGLDVRGIDVAPAGASGGDTKQAPRQGPKEYSANGTIEKITARSVTLRHGPVEALGWPAMTMTFAARGPTQLRGLKPGDTVSFRFVQEDKSPRITAITKTNNR</sequence>
<dbReference type="RefSeq" id="WP_160754149.1">
    <property type="nucleotide sequence ID" value="NZ_WTYA01000012.1"/>
</dbReference>
<dbReference type="Pfam" id="PF25954">
    <property type="entry name" value="Beta-barrel_RND_2"/>
    <property type="match status" value="1"/>
</dbReference>
<dbReference type="Pfam" id="PF11604">
    <property type="entry name" value="CusF_Ec"/>
    <property type="match status" value="1"/>
</dbReference>
<gene>
    <name evidence="9" type="ORF">GRI58_13615</name>
</gene>
<dbReference type="InterPro" id="IPR058792">
    <property type="entry name" value="Beta-barrel_RND_2"/>
</dbReference>
<evidence type="ECO:0000259" key="8">
    <source>
        <dbReference type="Pfam" id="PF25975"/>
    </source>
</evidence>
<dbReference type="SUPFAM" id="SSF111369">
    <property type="entry name" value="HlyD-like secretion proteins"/>
    <property type="match status" value="1"/>
</dbReference>
<dbReference type="GO" id="GO:0022857">
    <property type="term" value="F:transmembrane transporter activity"/>
    <property type="evidence" value="ECO:0007669"/>
    <property type="project" value="InterPro"/>
</dbReference>
<feature type="domain" description="Heavy metal binding" evidence="4">
    <location>
        <begin position="59"/>
        <end position="86"/>
    </location>
</feature>
<comment type="similarity">
    <text evidence="1">Belongs to the membrane fusion protein (MFP) (TC 8.A.1) family.</text>
</comment>
<evidence type="ECO:0000256" key="2">
    <source>
        <dbReference type="ARBA" id="ARBA00022448"/>
    </source>
</evidence>
<dbReference type="InterPro" id="IPR058791">
    <property type="entry name" value="3HB_CusB"/>
</dbReference>
<evidence type="ECO:0000259" key="7">
    <source>
        <dbReference type="Pfam" id="PF25954"/>
    </source>
</evidence>
<dbReference type="Gene3D" id="2.40.50.320">
    <property type="entry name" value="Copper binding periplasmic protein CusF"/>
    <property type="match status" value="1"/>
</dbReference>
<feature type="domain" description="CzcB-like C-terminal circularly permuted SH3-like" evidence="8">
    <location>
        <begin position="340"/>
        <end position="400"/>
    </location>
</feature>
<organism evidence="9 10">
    <name type="scientific">Qipengyuania algicida</name>
    <dbReference type="NCBI Taxonomy" id="1836209"/>
    <lineage>
        <taxon>Bacteria</taxon>
        <taxon>Pseudomonadati</taxon>
        <taxon>Pseudomonadota</taxon>
        <taxon>Alphaproteobacteria</taxon>
        <taxon>Sphingomonadales</taxon>
        <taxon>Erythrobacteraceae</taxon>
        <taxon>Qipengyuania</taxon>
    </lineage>
</organism>
<dbReference type="GO" id="GO:0015679">
    <property type="term" value="P:plasma membrane copper ion transport"/>
    <property type="evidence" value="ECO:0007669"/>
    <property type="project" value="TreeGrafter"/>
</dbReference>
<dbReference type="InterPro" id="IPR058790">
    <property type="entry name" value="BSH_CusB"/>
</dbReference>
<evidence type="ECO:0000256" key="1">
    <source>
        <dbReference type="ARBA" id="ARBA00009477"/>
    </source>
</evidence>
<dbReference type="AlphaFoldDB" id="A0A845AKA3"/>
<evidence type="ECO:0000259" key="4">
    <source>
        <dbReference type="Pfam" id="PF19335"/>
    </source>
</evidence>
<dbReference type="InterPro" id="IPR042230">
    <property type="entry name" value="CusF_sf"/>
</dbReference>
<dbReference type="NCBIfam" id="TIGR01730">
    <property type="entry name" value="RND_mfp"/>
    <property type="match status" value="1"/>
</dbReference>
<comment type="caution">
    <text evidence="9">The sequence shown here is derived from an EMBL/GenBank/DDBJ whole genome shotgun (WGS) entry which is preliminary data.</text>
</comment>
<dbReference type="PANTHER" id="PTHR30097:SF15">
    <property type="entry name" value="CATION EFFLUX SYSTEM PROTEIN CUSB"/>
    <property type="match status" value="1"/>
</dbReference>
<dbReference type="GO" id="GO:0030288">
    <property type="term" value="C:outer membrane-bounded periplasmic space"/>
    <property type="evidence" value="ECO:0007669"/>
    <property type="project" value="TreeGrafter"/>
</dbReference>
<keyword evidence="2" id="KW-0813">Transport</keyword>
<dbReference type="Pfam" id="PF25919">
    <property type="entry name" value="BSH_CusB"/>
    <property type="match status" value="1"/>
</dbReference>
<dbReference type="FunFam" id="2.40.30.170:FF:000010">
    <property type="entry name" value="Efflux RND transporter periplasmic adaptor subunit"/>
    <property type="match status" value="1"/>
</dbReference>
<dbReference type="InterPro" id="IPR021647">
    <property type="entry name" value="CusF_Ec"/>
</dbReference>
<reference evidence="9 10" key="1">
    <citation type="submission" date="2019-12" db="EMBL/GenBank/DDBJ databases">
        <title>Genomic-based taxomic classification of the family Erythrobacteraceae.</title>
        <authorList>
            <person name="Xu L."/>
        </authorList>
    </citation>
    <scope>NUCLEOTIDE SEQUENCE [LARGE SCALE GENOMIC DNA]</scope>
    <source>
        <strain evidence="9 10">KEMB 9005-328</strain>
    </source>
</reference>
<accession>A0A845AKA3</accession>
<feature type="domain" description="CusB-like beta-barrel" evidence="7">
    <location>
        <begin position="258"/>
        <end position="335"/>
    </location>
</feature>
<dbReference type="PANTHER" id="PTHR30097">
    <property type="entry name" value="CATION EFFLUX SYSTEM PROTEIN CUSB"/>
    <property type="match status" value="1"/>
</dbReference>
<evidence type="ECO:0000256" key="3">
    <source>
        <dbReference type="SAM" id="MobiDB-lite"/>
    </source>
</evidence>
<evidence type="ECO:0000259" key="6">
    <source>
        <dbReference type="Pfam" id="PF25919"/>
    </source>
</evidence>